<dbReference type="Proteomes" id="UP000243459">
    <property type="component" value="Chromosome 3"/>
</dbReference>
<reference evidence="13" key="1">
    <citation type="journal article" date="2017" name="Nat. Commun.">
        <title>The asparagus genome sheds light on the origin and evolution of a young Y chromosome.</title>
        <authorList>
            <person name="Harkess A."/>
            <person name="Zhou J."/>
            <person name="Xu C."/>
            <person name="Bowers J.E."/>
            <person name="Van der Hulst R."/>
            <person name="Ayyampalayam S."/>
            <person name="Mercati F."/>
            <person name="Riccardi P."/>
            <person name="McKain M.R."/>
            <person name="Kakrana A."/>
            <person name="Tang H."/>
            <person name="Ray J."/>
            <person name="Groenendijk J."/>
            <person name="Arikit S."/>
            <person name="Mathioni S.M."/>
            <person name="Nakano M."/>
            <person name="Shan H."/>
            <person name="Telgmann-Rauber A."/>
            <person name="Kanno A."/>
            <person name="Yue Z."/>
            <person name="Chen H."/>
            <person name="Li W."/>
            <person name="Chen Y."/>
            <person name="Xu X."/>
            <person name="Zhang Y."/>
            <person name="Luo S."/>
            <person name="Chen H."/>
            <person name="Gao J."/>
            <person name="Mao Z."/>
            <person name="Pires J.C."/>
            <person name="Luo M."/>
            <person name="Kudrna D."/>
            <person name="Wing R.A."/>
            <person name="Meyers B.C."/>
            <person name="Yi K."/>
            <person name="Kong H."/>
            <person name="Lavrijsen P."/>
            <person name="Sunseri F."/>
            <person name="Falavigna A."/>
            <person name="Ye Y."/>
            <person name="Leebens-Mack J.H."/>
            <person name="Chen G."/>
        </authorList>
    </citation>
    <scope>NUCLEOTIDE SEQUENCE [LARGE SCALE GENOMIC DNA]</scope>
    <source>
        <strain evidence="13">cv. DH0086</strain>
    </source>
</reference>
<evidence type="ECO:0000256" key="7">
    <source>
        <dbReference type="ARBA" id="ARBA00023163"/>
    </source>
</evidence>
<evidence type="ECO:0000256" key="4">
    <source>
        <dbReference type="ARBA" id="ARBA00023015"/>
    </source>
</evidence>
<comment type="subcellular location">
    <subcellularLocation>
        <location evidence="1">Nucleus</location>
    </subcellularLocation>
</comment>
<dbReference type="GO" id="GO:0000978">
    <property type="term" value="F:RNA polymerase II cis-regulatory region sequence-specific DNA binding"/>
    <property type="evidence" value="ECO:0007669"/>
    <property type="project" value="TreeGrafter"/>
</dbReference>
<comment type="subunit">
    <text evidence="2">Homotrimer.</text>
</comment>
<evidence type="ECO:0000256" key="9">
    <source>
        <dbReference type="RuleBase" id="RU004020"/>
    </source>
</evidence>
<dbReference type="SUPFAM" id="SSF46785">
    <property type="entry name" value="Winged helix' DNA-binding domain"/>
    <property type="match status" value="1"/>
</dbReference>
<keyword evidence="4" id="KW-0805">Transcription regulation</keyword>
<dbReference type="InterPro" id="IPR036390">
    <property type="entry name" value="WH_DNA-bd_sf"/>
</dbReference>
<evidence type="ECO:0000313" key="12">
    <source>
        <dbReference type="EMBL" id="ONK75383.1"/>
    </source>
</evidence>
<keyword evidence="6" id="KW-0238">DNA-binding</keyword>
<evidence type="ECO:0000256" key="3">
    <source>
        <dbReference type="ARBA" id="ARBA00022553"/>
    </source>
</evidence>
<evidence type="ECO:0000256" key="10">
    <source>
        <dbReference type="SAM" id="MobiDB-lite"/>
    </source>
</evidence>
<dbReference type="InterPro" id="IPR000232">
    <property type="entry name" value="HSF_DNA-bd"/>
</dbReference>
<dbReference type="PRINTS" id="PR00056">
    <property type="entry name" value="HSFDOMAIN"/>
</dbReference>
<evidence type="ECO:0000256" key="1">
    <source>
        <dbReference type="ARBA" id="ARBA00004123"/>
    </source>
</evidence>
<dbReference type="GO" id="GO:0006357">
    <property type="term" value="P:regulation of transcription by RNA polymerase II"/>
    <property type="evidence" value="ECO:0007669"/>
    <property type="project" value="TreeGrafter"/>
</dbReference>
<evidence type="ECO:0000256" key="6">
    <source>
        <dbReference type="ARBA" id="ARBA00023125"/>
    </source>
</evidence>
<dbReference type="Pfam" id="PF00447">
    <property type="entry name" value="HSF_DNA-bind"/>
    <property type="match status" value="1"/>
</dbReference>
<dbReference type="GO" id="GO:0034605">
    <property type="term" value="P:cellular response to heat"/>
    <property type="evidence" value="ECO:0007669"/>
    <property type="project" value="TreeGrafter"/>
</dbReference>
<keyword evidence="3" id="KW-0597">Phosphoprotein</keyword>
<organism evidence="12 13">
    <name type="scientific">Asparagus officinalis</name>
    <name type="common">Garden asparagus</name>
    <dbReference type="NCBI Taxonomy" id="4686"/>
    <lineage>
        <taxon>Eukaryota</taxon>
        <taxon>Viridiplantae</taxon>
        <taxon>Streptophyta</taxon>
        <taxon>Embryophyta</taxon>
        <taxon>Tracheophyta</taxon>
        <taxon>Spermatophyta</taxon>
        <taxon>Magnoliopsida</taxon>
        <taxon>Liliopsida</taxon>
        <taxon>Asparagales</taxon>
        <taxon>Asparagaceae</taxon>
        <taxon>Asparagoideae</taxon>
        <taxon>Asparagus</taxon>
    </lineage>
</organism>
<dbReference type="Gramene" id="ONK75383">
    <property type="protein sequence ID" value="ONK75383"/>
    <property type="gene ID" value="A4U43_C03F16280"/>
</dbReference>
<dbReference type="SMART" id="SM00415">
    <property type="entry name" value="HSF"/>
    <property type="match status" value="1"/>
</dbReference>
<gene>
    <name evidence="12" type="ORF">A4U43_C03F16280</name>
</gene>
<dbReference type="GO" id="GO:0005634">
    <property type="term" value="C:nucleus"/>
    <property type="evidence" value="ECO:0007669"/>
    <property type="project" value="UniProtKB-SubCell"/>
</dbReference>
<comment type="similarity">
    <text evidence="9">Belongs to the HSF family.</text>
</comment>
<dbReference type="GO" id="GO:0003700">
    <property type="term" value="F:DNA-binding transcription factor activity"/>
    <property type="evidence" value="ECO:0007669"/>
    <property type="project" value="InterPro"/>
</dbReference>
<proteinExistence type="inferred from homology"/>
<keyword evidence="5" id="KW-0346">Stress response</keyword>
<protein>
    <recommendedName>
        <fullName evidence="11">HSF-type DNA-binding domain-containing protein</fullName>
    </recommendedName>
</protein>
<feature type="region of interest" description="Disordered" evidence="10">
    <location>
        <begin position="110"/>
        <end position="130"/>
    </location>
</feature>
<dbReference type="InterPro" id="IPR036388">
    <property type="entry name" value="WH-like_DNA-bd_sf"/>
</dbReference>
<keyword evidence="13" id="KW-1185">Reference proteome</keyword>
<accession>A0A5P1FCA6</accession>
<dbReference type="Gene3D" id="1.10.10.10">
    <property type="entry name" value="Winged helix-like DNA-binding domain superfamily/Winged helix DNA-binding domain"/>
    <property type="match status" value="1"/>
</dbReference>
<name>A0A5P1FCA6_ASPOF</name>
<sequence>MENESATSMSAPQPSAKPFLKKCYDLVDDPMTDEIVSWGDENDSFVIWDEYAFERDILPRYFKHSKLGSFVRQLNTYGFLRVHNTKGVEYAHDAFRRGQKNLLEKIARKISGKDATDPQHQNQARGTSSNAELQNSVLLQEIAQLKKIQNLLIHNLQTVIQNQIKTDKELCNMTKKVQEMEENQKETVSMLEMFLQHLNIMSQPGQQNGAISEPSKRLRLSRPGEGRDCLLTELQPSFTNSTKPMPVPTNLQWANQVNILQANGDMNPNTFIQPGLQNGTEEPISELIDCLGFSCQQQGLSGGSNTSCGHVINQNVMPMRNSDLCMNVGASSSEAISSLPAKGPTDISSTLEKLIEDNDEVDPGFMIHDSLKEFDISAQGFQRGTF</sequence>
<evidence type="ECO:0000256" key="2">
    <source>
        <dbReference type="ARBA" id="ARBA00011233"/>
    </source>
</evidence>
<dbReference type="PANTHER" id="PTHR10015:SF450">
    <property type="entry name" value="HEAT STRESS TRANSCRIPTION FACTOR A-2E"/>
    <property type="match status" value="1"/>
</dbReference>
<evidence type="ECO:0000256" key="5">
    <source>
        <dbReference type="ARBA" id="ARBA00023016"/>
    </source>
</evidence>
<evidence type="ECO:0000313" key="13">
    <source>
        <dbReference type="Proteomes" id="UP000243459"/>
    </source>
</evidence>
<evidence type="ECO:0000256" key="8">
    <source>
        <dbReference type="ARBA" id="ARBA00023242"/>
    </source>
</evidence>
<evidence type="ECO:0000259" key="11">
    <source>
        <dbReference type="SMART" id="SM00415"/>
    </source>
</evidence>
<feature type="domain" description="HSF-type DNA-binding" evidence="11">
    <location>
        <begin position="15"/>
        <end position="109"/>
    </location>
</feature>
<dbReference type="PANTHER" id="PTHR10015">
    <property type="entry name" value="HEAT SHOCK TRANSCRIPTION FACTOR"/>
    <property type="match status" value="1"/>
</dbReference>
<dbReference type="FunFam" id="1.10.10.10:FF:000037">
    <property type="entry name" value="Heat stress transcription factor B-4"/>
    <property type="match status" value="1"/>
</dbReference>
<feature type="compositionally biased region" description="Polar residues" evidence="10">
    <location>
        <begin position="118"/>
        <end position="130"/>
    </location>
</feature>
<dbReference type="AlphaFoldDB" id="A0A5P1FCA6"/>
<keyword evidence="8" id="KW-0539">Nucleus</keyword>
<dbReference type="EMBL" id="CM007383">
    <property type="protein sequence ID" value="ONK75383.1"/>
    <property type="molecule type" value="Genomic_DNA"/>
</dbReference>
<keyword evidence="7" id="KW-0804">Transcription</keyword>